<dbReference type="RefSeq" id="XP_012680077.1">
    <property type="nucleotide sequence ID" value="XM_012824623.3"/>
</dbReference>
<dbReference type="InterPro" id="IPR045249">
    <property type="entry name" value="HARBI1-like"/>
</dbReference>
<feature type="domain" description="DDE Tnp4" evidence="8">
    <location>
        <begin position="264"/>
        <end position="385"/>
    </location>
</feature>
<keyword evidence="4" id="KW-0540">Nuclease</keyword>
<keyword evidence="7" id="KW-0539">Nucleus</keyword>
<reference evidence="10" key="1">
    <citation type="submission" date="2025-08" db="UniProtKB">
        <authorList>
            <consortium name="RefSeq"/>
        </authorList>
    </citation>
    <scope>IDENTIFICATION</scope>
</reference>
<name>A0A6P3VSD1_CLUHA</name>
<dbReference type="GeneID" id="105897676"/>
<evidence type="ECO:0000313" key="9">
    <source>
        <dbReference type="Proteomes" id="UP000515152"/>
    </source>
</evidence>
<evidence type="ECO:0000256" key="3">
    <source>
        <dbReference type="ARBA" id="ARBA00006958"/>
    </source>
</evidence>
<dbReference type="Pfam" id="PF13359">
    <property type="entry name" value="DDE_Tnp_4"/>
    <property type="match status" value="1"/>
</dbReference>
<accession>A0A6P3VSD1</accession>
<evidence type="ECO:0000256" key="4">
    <source>
        <dbReference type="ARBA" id="ARBA00022722"/>
    </source>
</evidence>
<gene>
    <name evidence="10" type="primary">LOC105897676</name>
</gene>
<comment type="similarity">
    <text evidence="3">Belongs to the HARBI1 family.</text>
</comment>
<dbReference type="PANTHER" id="PTHR22930:SF255">
    <property type="entry name" value="ELONGIN B"/>
    <property type="match status" value="1"/>
</dbReference>
<evidence type="ECO:0000256" key="1">
    <source>
        <dbReference type="ARBA" id="ARBA00001968"/>
    </source>
</evidence>
<evidence type="ECO:0000256" key="2">
    <source>
        <dbReference type="ARBA" id="ARBA00004123"/>
    </source>
</evidence>
<dbReference type="InterPro" id="IPR027806">
    <property type="entry name" value="HARBI1_dom"/>
</dbReference>
<dbReference type="GO" id="GO:0016787">
    <property type="term" value="F:hydrolase activity"/>
    <property type="evidence" value="ECO:0007669"/>
    <property type="project" value="UniProtKB-KW"/>
</dbReference>
<keyword evidence="6" id="KW-0378">Hydrolase</keyword>
<dbReference type="GO" id="GO:0046872">
    <property type="term" value="F:metal ion binding"/>
    <property type="evidence" value="ECO:0007669"/>
    <property type="project" value="UniProtKB-KW"/>
</dbReference>
<dbReference type="AlphaFoldDB" id="A0A6P3VSD1"/>
<evidence type="ECO:0000313" key="10">
    <source>
        <dbReference type="RefSeq" id="XP_012680077.1"/>
    </source>
</evidence>
<keyword evidence="9" id="KW-1185">Reference proteome</keyword>
<protein>
    <submittedName>
        <fullName evidence="10">Uncharacterized protein LOC105897676</fullName>
    </submittedName>
</protein>
<sequence length="435" mass="49276">MYTNACVASAGRAVLEMMQNEWEPLSHGELDQRLDQAVEEILEAELMAKVQAHSSPLLLQVSRTEEPLLHVQAQSQDLVHPQVVFQLSETFAVSPNSDNELQRQSAEKAEENPAVQHIMDLLKNANTSYNRSRLAGRARLSLSHTVLLSLTLLSKRRSYRSVSTSFRLEKGNIHRIFFSFCDRVNALEEQQIQWPKSQEMIEHMLPFSSLLGVNDVEERGVPKVLGVLGHTRIPIRLPIGKQDVEKEELDLKHLTKEVHPDSWLNLELVCDGQGRFIHCRVSPGSEQDRASDLRRRFQNNPGMVPAGCCLVAGTGYPLTEQILTPYSAGRGPSENLFNRTLESHLCRLDQAVEDLKVRFQRLKYLDMGNYERAKAVVLTSCILHNVFLDMGDIVKGHPSREVREQEQEGEREVAGLRWRDAVAQQLYSTLDTDSI</sequence>
<dbReference type="GO" id="GO:0005634">
    <property type="term" value="C:nucleus"/>
    <property type="evidence" value="ECO:0007669"/>
    <property type="project" value="UniProtKB-SubCell"/>
</dbReference>
<dbReference type="OrthoDB" id="2668416at2759"/>
<comment type="subcellular location">
    <subcellularLocation>
        <location evidence="2">Nucleus</location>
    </subcellularLocation>
</comment>
<dbReference type="GO" id="GO:0004518">
    <property type="term" value="F:nuclease activity"/>
    <property type="evidence" value="ECO:0007669"/>
    <property type="project" value="UniProtKB-KW"/>
</dbReference>
<proteinExistence type="inferred from homology"/>
<evidence type="ECO:0000256" key="7">
    <source>
        <dbReference type="ARBA" id="ARBA00023242"/>
    </source>
</evidence>
<dbReference type="KEGG" id="char:105897676"/>
<evidence type="ECO:0000259" key="8">
    <source>
        <dbReference type="Pfam" id="PF13359"/>
    </source>
</evidence>
<dbReference type="Proteomes" id="UP000515152">
    <property type="component" value="Chromosome 1"/>
</dbReference>
<keyword evidence="5" id="KW-0479">Metal-binding</keyword>
<comment type="cofactor">
    <cofactor evidence="1">
        <name>a divalent metal cation</name>
        <dbReference type="ChEBI" id="CHEBI:60240"/>
    </cofactor>
</comment>
<evidence type="ECO:0000256" key="6">
    <source>
        <dbReference type="ARBA" id="ARBA00022801"/>
    </source>
</evidence>
<organism evidence="9 10">
    <name type="scientific">Clupea harengus</name>
    <name type="common">Atlantic herring</name>
    <dbReference type="NCBI Taxonomy" id="7950"/>
    <lineage>
        <taxon>Eukaryota</taxon>
        <taxon>Metazoa</taxon>
        <taxon>Chordata</taxon>
        <taxon>Craniata</taxon>
        <taxon>Vertebrata</taxon>
        <taxon>Euteleostomi</taxon>
        <taxon>Actinopterygii</taxon>
        <taxon>Neopterygii</taxon>
        <taxon>Teleostei</taxon>
        <taxon>Clupei</taxon>
        <taxon>Clupeiformes</taxon>
        <taxon>Clupeoidei</taxon>
        <taxon>Clupeidae</taxon>
        <taxon>Clupea</taxon>
    </lineage>
</organism>
<evidence type="ECO:0000256" key="5">
    <source>
        <dbReference type="ARBA" id="ARBA00022723"/>
    </source>
</evidence>
<dbReference type="PANTHER" id="PTHR22930">
    <property type="match status" value="1"/>
</dbReference>